<organism evidence="2 3">
    <name type="scientific">Microthyrium microscopicum</name>
    <dbReference type="NCBI Taxonomy" id="703497"/>
    <lineage>
        <taxon>Eukaryota</taxon>
        <taxon>Fungi</taxon>
        <taxon>Dikarya</taxon>
        <taxon>Ascomycota</taxon>
        <taxon>Pezizomycotina</taxon>
        <taxon>Dothideomycetes</taxon>
        <taxon>Dothideomycetes incertae sedis</taxon>
        <taxon>Microthyriales</taxon>
        <taxon>Microthyriaceae</taxon>
        <taxon>Microthyrium</taxon>
    </lineage>
</organism>
<reference evidence="2" key="1">
    <citation type="journal article" date="2020" name="Stud. Mycol.">
        <title>101 Dothideomycetes genomes: a test case for predicting lifestyles and emergence of pathogens.</title>
        <authorList>
            <person name="Haridas S."/>
            <person name="Albert R."/>
            <person name="Binder M."/>
            <person name="Bloem J."/>
            <person name="Labutti K."/>
            <person name="Salamov A."/>
            <person name="Andreopoulos B."/>
            <person name="Baker S."/>
            <person name="Barry K."/>
            <person name="Bills G."/>
            <person name="Bluhm B."/>
            <person name="Cannon C."/>
            <person name="Castanera R."/>
            <person name="Culley D."/>
            <person name="Daum C."/>
            <person name="Ezra D."/>
            <person name="Gonzalez J."/>
            <person name="Henrissat B."/>
            <person name="Kuo A."/>
            <person name="Liang C."/>
            <person name="Lipzen A."/>
            <person name="Lutzoni F."/>
            <person name="Magnuson J."/>
            <person name="Mondo S."/>
            <person name="Nolan M."/>
            <person name="Ohm R."/>
            <person name="Pangilinan J."/>
            <person name="Park H.-J."/>
            <person name="Ramirez L."/>
            <person name="Alfaro M."/>
            <person name="Sun H."/>
            <person name="Tritt A."/>
            <person name="Yoshinaga Y."/>
            <person name="Zwiers L.-H."/>
            <person name="Turgeon B."/>
            <person name="Goodwin S."/>
            <person name="Spatafora J."/>
            <person name="Crous P."/>
            <person name="Grigoriev I."/>
        </authorList>
    </citation>
    <scope>NUCLEOTIDE SEQUENCE</scope>
    <source>
        <strain evidence="2">CBS 115976</strain>
    </source>
</reference>
<evidence type="ECO:0000259" key="1">
    <source>
        <dbReference type="Pfam" id="PF06985"/>
    </source>
</evidence>
<sequence>MCAAVTVMKQPGMFKHQALDLNKRQIRLIKIIPVSSNQQGASSEAIHCSIQTFDMDTELTYTALSYVWGPPEPCDGILLNGVEFIVRSNLYGFLLQARSLGLKEYFWIDQLSIDQADLGERNHQVAMMANIYRGATRTICWLGSDLPADLGARIFTSKDKSITAPEKARAWKFVFESTYWTRLWVVQEICLSRKVEFLIREVMLSWRNIRIWSTSLDVEPTDFGLRILSLYGMQSHQWNKPLEGLAAIPSELWPSFYCSFLRLCSVLKCADPKDYVYGLGSLLEGGKDFRPDYSLTVEDVFEGLVQSDLCKVNDWDELIDYMQLCWTFLKAMGLRDREDIILKLNVRSEGGPGSQFWSRHRDTAALLADSRL</sequence>
<protein>
    <submittedName>
        <fullName evidence="2">HET-domain-containing protein</fullName>
    </submittedName>
</protein>
<accession>A0A6A6U7R1</accession>
<proteinExistence type="predicted"/>
<dbReference type="EMBL" id="MU004237">
    <property type="protein sequence ID" value="KAF2667666.1"/>
    <property type="molecule type" value="Genomic_DNA"/>
</dbReference>
<dbReference type="InterPro" id="IPR010730">
    <property type="entry name" value="HET"/>
</dbReference>
<dbReference type="AlphaFoldDB" id="A0A6A6U7R1"/>
<keyword evidence="3" id="KW-1185">Reference proteome</keyword>
<evidence type="ECO:0000313" key="3">
    <source>
        <dbReference type="Proteomes" id="UP000799302"/>
    </source>
</evidence>
<feature type="domain" description="Heterokaryon incompatibility" evidence="1">
    <location>
        <begin position="61"/>
        <end position="188"/>
    </location>
</feature>
<evidence type="ECO:0000313" key="2">
    <source>
        <dbReference type="EMBL" id="KAF2667666.1"/>
    </source>
</evidence>
<name>A0A6A6U7R1_9PEZI</name>
<dbReference type="InterPro" id="IPR052895">
    <property type="entry name" value="HetReg/Transcr_Mod"/>
</dbReference>
<dbReference type="PANTHER" id="PTHR24148:SF73">
    <property type="entry name" value="HET DOMAIN PROTEIN (AFU_ORTHOLOGUE AFUA_8G01020)"/>
    <property type="match status" value="1"/>
</dbReference>
<dbReference type="OrthoDB" id="194358at2759"/>
<gene>
    <name evidence="2" type="ORF">BT63DRAFT_441265</name>
</gene>
<dbReference type="PANTHER" id="PTHR24148">
    <property type="entry name" value="ANKYRIN REPEAT DOMAIN-CONTAINING PROTEIN 39 HOMOLOG-RELATED"/>
    <property type="match status" value="1"/>
</dbReference>
<dbReference type="Proteomes" id="UP000799302">
    <property type="component" value="Unassembled WGS sequence"/>
</dbReference>
<dbReference type="Pfam" id="PF06985">
    <property type="entry name" value="HET"/>
    <property type="match status" value="1"/>
</dbReference>